<gene>
    <name evidence="1" type="ORF">DL89DRAFT_262878</name>
</gene>
<reference evidence="1 2" key="1">
    <citation type="submission" date="2016-07" db="EMBL/GenBank/DDBJ databases">
        <title>Pervasive Adenine N6-methylation of Active Genes in Fungi.</title>
        <authorList>
            <consortium name="DOE Joint Genome Institute"/>
            <person name="Mondo S.J."/>
            <person name="Dannebaum R.O."/>
            <person name="Kuo R.C."/>
            <person name="Labutti K."/>
            <person name="Haridas S."/>
            <person name="Kuo A."/>
            <person name="Salamov A."/>
            <person name="Ahrendt S.R."/>
            <person name="Lipzen A."/>
            <person name="Sullivan W."/>
            <person name="Andreopoulos W.B."/>
            <person name="Clum A."/>
            <person name="Lindquist E."/>
            <person name="Daum C."/>
            <person name="Ramamoorthy G.K."/>
            <person name="Gryganskyi A."/>
            <person name="Culley D."/>
            <person name="Magnuson J.K."/>
            <person name="James T.Y."/>
            <person name="O'Malley M.A."/>
            <person name="Stajich J.E."/>
            <person name="Spatafora J.W."/>
            <person name="Visel A."/>
            <person name="Grigoriev I.V."/>
        </authorList>
    </citation>
    <scope>NUCLEOTIDE SEQUENCE [LARGE SCALE GENOMIC DNA]</scope>
    <source>
        <strain evidence="1 2">ATCC 12442</strain>
    </source>
</reference>
<accession>A0A1Y1VRU6</accession>
<proteinExistence type="predicted"/>
<dbReference type="OrthoDB" id="5584477at2759"/>
<comment type="caution">
    <text evidence="1">The sequence shown here is derived from an EMBL/GenBank/DDBJ whole genome shotgun (WGS) entry which is preliminary data.</text>
</comment>
<name>A0A1Y1VRU6_9FUNG</name>
<evidence type="ECO:0008006" key="3">
    <source>
        <dbReference type="Google" id="ProtNLM"/>
    </source>
</evidence>
<evidence type="ECO:0000313" key="2">
    <source>
        <dbReference type="Proteomes" id="UP000193922"/>
    </source>
</evidence>
<evidence type="ECO:0000313" key="1">
    <source>
        <dbReference type="EMBL" id="ORX64008.1"/>
    </source>
</evidence>
<protein>
    <recommendedName>
        <fullName evidence="3">Fungal-type protein kinase domain-containing protein</fullName>
    </recommendedName>
</protein>
<dbReference type="EMBL" id="MCFD01000134">
    <property type="protein sequence ID" value="ORX64008.1"/>
    <property type="molecule type" value="Genomic_DNA"/>
</dbReference>
<keyword evidence="2" id="KW-1185">Reference proteome</keyword>
<dbReference type="AlphaFoldDB" id="A0A1Y1VRU6"/>
<dbReference type="Proteomes" id="UP000193922">
    <property type="component" value="Unassembled WGS sequence"/>
</dbReference>
<sequence length="137" mass="15541">MLPSDIDLFGRHTDCFLVTDEKPTGDKVKPKFILKDAWPEATEDHTRDRRDEVQFVRRITEELANSDVEDLFYLKFDAGGRVVIDTDRGRFEDNTKNILGPLCSMHMPDSTAIPFRAHKRLVISPIGEPLGTAESVP</sequence>
<dbReference type="RefSeq" id="XP_040739136.1">
    <property type="nucleotide sequence ID" value="XM_040885879.1"/>
</dbReference>
<dbReference type="GeneID" id="63802527"/>
<organism evidence="1 2">
    <name type="scientific">Linderina pennispora</name>
    <dbReference type="NCBI Taxonomy" id="61395"/>
    <lineage>
        <taxon>Eukaryota</taxon>
        <taxon>Fungi</taxon>
        <taxon>Fungi incertae sedis</taxon>
        <taxon>Zoopagomycota</taxon>
        <taxon>Kickxellomycotina</taxon>
        <taxon>Kickxellomycetes</taxon>
        <taxon>Kickxellales</taxon>
        <taxon>Kickxellaceae</taxon>
        <taxon>Linderina</taxon>
    </lineage>
</organism>